<dbReference type="EMBL" id="CP073355">
    <property type="protein sequence ID" value="URA11075.1"/>
    <property type="molecule type" value="Genomic_DNA"/>
</dbReference>
<name>A0AAX3BFK8_9SPIR</name>
<accession>A0AAX3BFK8</accession>
<dbReference type="InterPro" id="IPR050330">
    <property type="entry name" value="Bact_OuterMem_StrucFunc"/>
</dbReference>
<dbReference type="PANTHER" id="PTHR30329">
    <property type="entry name" value="STATOR ELEMENT OF FLAGELLAR MOTOR COMPLEX"/>
    <property type="match status" value="1"/>
</dbReference>
<dbReference type="InterPro" id="IPR006664">
    <property type="entry name" value="OMP_bac"/>
</dbReference>
<dbReference type="GO" id="GO:0009279">
    <property type="term" value="C:cell outer membrane"/>
    <property type="evidence" value="ECO:0007669"/>
    <property type="project" value="UniProtKB-SubCell"/>
</dbReference>
<feature type="domain" description="OmpA-like" evidence="6">
    <location>
        <begin position="299"/>
        <end position="412"/>
    </location>
</feature>
<dbReference type="Proteomes" id="UP001056539">
    <property type="component" value="Chromosome"/>
</dbReference>
<comment type="subcellular location">
    <subcellularLocation>
        <location evidence="1">Cell outer membrane</location>
    </subcellularLocation>
</comment>
<evidence type="ECO:0000256" key="3">
    <source>
        <dbReference type="ARBA" id="ARBA00023237"/>
    </source>
</evidence>
<sequence length="413" mass="46497">MKRFSLFLFLVVGVFGYADLQVITNSGAFFGLYDDTAFGFTYGLQPNHTFLKANRPPTSLVLMLIDGKIIPVGSSVGFFNQRPVVTNGQLYVLWEARELQWKIFIKPLFKPELGDGFLVTFEVTNIEKKSKSLGIQVLFDVVLPLADPVGVANHVTKITQESLFQGKSMITQCAFYSQQTNLPGFTLVAQEPIWQKLAIAEWKQLYDYLGDAPIRKKALFTPISAAGVALFYPVQKIEAYGKMALSYWIGVSLPPEGIVKQALPVVTKKEVVEQTNQPRVEETPPQEVTKQKEEPPAPLNLPTQWELCLDRFELNRDLLTPEHEQKLREWFESLPERNTLVFSITGHTDSKGSTRYNLVLARKRAEAVARWLQSQGVPSKNLVILSRGESEPVSANDDALNRRVEIVAKRKTP</sequence>
<dbReference type="PRINTS" id="PR01021">
    <property type="entry name" value="OMPADOMAIN"/>
</dbReference>
<dbReference type="SUPFAM" id="SSF103088">
    <property type="entry name" value="OmpA-like"/>
    <property type="match status" value="1"/>
</dbReference>
<evidence type="ECO:0000313" key="7">
    <source>
        <dbReference type="EMBL" id="URA11075.1"/>
    </source>
</evidence>
<keyword evidence="8" id="KW-1185">Reference proteome</keyword>
<dbReference type="KEGG" id="taqu:KDW03_04560"/>
<dbReference type="Gene3D" id="3.30.1330.60">
    <property type="entry name" value="OmpA-like domain"/>
    <property type="match status" value="1"/>
</dbReference>
<feature type="region of interest" description="Disordered" evidence="5">
    <location>
        <begin position="273"/>
        <end position="299"/>
    </location>
</feature>
<dbReference type="PANTHER" id="PTHR30329:SF21">
    <property type="entry name" value="LIPOPROTEIN YIAD-RELATED"/>
    <property type="match status" value="1"/>
</dbReference>
<evidence type="ECO:0000313" key="8">
    <source>
        <dbReference type="Proteomes" id="UP001056539"/>
    </source>
</evidence>
<dbReference type="InterPro" id="IPR006665">
    <property type="entry name" value="OmpA-like"/>
</dbReference>
<evidence type="ECO:0000256" key="1">
    <source>
        <dbReference type="ARBA" id="ARBA00004442"/>
    </source>
</evidence>
<gene>
    <name evidence="7" type="ORF">KDW03_04560</name>
</gene>
<protein>
    <submittedName>
        <fullName evidence="7">OmpA family protein</fullName>
    </submittedName>
</protein>
<organism evidence="7 8">
    <name type="scientific">Thermospira aquatica</name>
    <dbReference type="NCBI Taxonomy" id="2828656"/>
    <lineage>
        <taxon>Bacteria</taxon>
        <taxon>Pseudomonadati</taxon>
        <taxon>Spirochaetota</taxon>
        <taxon>Spirochaetia</taxon>
        <taxon>Brevinematales</taxon>
        <taxon>Thermospiraceae</taxon>
        <taxon>Thermospira</taxon>
    </lineage>
</organism>
<proteinExistence type="predicted"/>
<dbReference type="InterPro" id="IPR036737">
    <property type="entry name" value="OmpA-like_sf"/>
</dbReference>
<reference evidence="7" key="2">
    <citation type="submission" date="2022-06" db="EMBL/GenBank/DDBJ databases">
        <title>Thermospira aquatica gen. nov., sp. nov.</title>
        <authorList>
            <person name="Ben Ali Gam Z."/>
            <person name="Labat M."/>
        </authorList>
    </citation>
    <scope>NUCLEOTIDE SEQUENCE</scope>
    <source>
        <strain evidence="7">F1F22</strain>
    </source>
</reference>
<evidence type="ECO:0000259" key="6">
    <source>
        <dbReference type="PROSITE" id="PS51123"/>
    </source>
</evidence>
<dbReference type="RefSeq" id="WP_271436210.1">
    <property type="nucleotide sequence ID" value="NZ_CP073355.1"/>
</dbReference>
<evidence type="ECO:0000256" key="2">
    <source>
        <dbReference type="ARBA" id="ARBA00023136"/>
    </source>
</evidence>
<keyword evidence="3" id="KW-0998">Cell outer membrane</keyword>
<reference evidence="7" key="1">
    <citation type="submission" date="2021-04" db="EMBL/GenBank/DDBJ databases">
        <authorList>
            <person name="Postec A."/>
        </authorList>
    </citation>
    <scope>NUCLEOTIDE SEQUENCE</scope>
    <source>
        <strain evidence="7">F1F22</strain>
    </source>
</reference>
<keyword evidence="2 4" id="KW-0472">Membrane</keyword>
<evidence type="ECO:0000256" key="4">
    <source>
        <dbReference type="PROSITE-ProRule" id="PRU00473"/>
    </source>
</evidence>
<dbReference type="CDD" id="cd07185">
    <property type="entry name" value="OmpA_C-like"/>
    <property type="match status" value="1"/>
</dbReference>
<dbReference type="Pfam" id="PF00691">
    <property type="entry name" value="OmpA"/>
    <property type="match status" value="1"/>
</dbReference>
<evidence type="ECO:0000256" key="5">
    <source>
        <dbReference type="SAM" id="MobiDB-lite"/>
    </source>
</evidence>
<dbReference type="AlphaFoldDB" id="A0AAX3BFK8"/>
<dbReference type="PROSITE" id="PS51123">
    <property type="entry name" value="OMPA_2"/>
    <property type="match status" value="1"/>
</dbReference>